<name>A0A9W9JZX7_9EURO</name>
<evidence type="ECO:0000313" key="4">
    <source>
        <dbReference type="EMBL" id="KAJ5087556.1"/>
    </source>
</evidence>
<dbReference type="Proteomes" id="UP001149165">
    <property type="component" value="Unassembled WGS sequence"/>
</dbReference>
<comment type="caution">
    <text evidence="4">The sequence shown here is derived from an EMBL/GenBank/DDBJ whole genome shotgun (WGS) entry which is preliminary data.</text>
</comment>
<gene>
    <name evidence="4" type="ORF">N7456_011172</name>
</gene>
<evidence type="ECO:0000256" key="2">
    <source>
        <dbReference type="ARBA" id="ARBA00023315"/>
    </source>
</evidence>
<feature type="domain" description="N-acetyltransferase" evidence="3">
    <location>
        <begin position="7"/>
        <end position="156"/>
    </location>
</feature>
<evidence type="ECO:0000256" key="1">
    <source>
        <dbReference type="ARBA" id="ARBA00022679"/>
    </source>
</evidence>
<sequence length="156" mass="18119">MASTDEISITKLNHDDLNEWAALFKDYIKFYGTSLPEEQYEKTFQRILDSESDLNALVMRERQGESQETKMVGIAHFFPQQTPWSEKQMMLLNDLFVDPSLRGKGLGRKMIQAVADLSKEMGCLRLQWVTKHDNVQARRLYDTMADASFVQYRMGL</sequence>
<dbReference type="PROSITE" id="PS51186">
    <property type="entry name" value="GNAT"/>
    <property type="match status" value="1"/>
</dbReference>
<keyword evidence="2" id="KW-0012">Acyltransferase</keyword>
<dbReference type="Gene3D" id="3.40.630.30">
    <property type="match status" value="1"/>
</dbReference>
<reference evidence="4" key="1">
    <citation type="submission" date="2022-11" db="EMBL/GenBank/DDBJ databases">
        <authorList>
            <person name="Petersen C."/>
        </authorList>
    </citation>
    <scope>NUCLEOTIDE SEQUENCE</scope>
    <source>
        <strain evidence="4">IBT 30069</strain>
    </source>
</reference>
<keyword evidence="5" id="KW-1185">Reference proteome</keyword>
<evidence type="ECO:0000259" key="3">
    <source>
        <dbReference type="PROSITE" id="PS51186"/>
    </source>
</evidence>
<protein>
    <recommendedName>
        <fullName evidence="3">N-acetyltransferase domain-containing protein</fullName>
    </recommendedName>
</protein>
<proteinExistence type="predicted"/>
<dbReference type="SUPFAM" id="SSF55729">
    <property type="entry name" value="Acyl-CoA N-acyltransferases (Nat)"/>
    <property type="match status" value="1"/>
</dbReference>
<dbReference type="EMBL" id="JAPQKH010000007">
    <property type="protein sequence ID" value="KAJ5087556.1"/>
    <property type="molecule type" value="Genomic_DNA"/>
</dbReference>
<organism evidence="4 5">
    <name type="scientific">Penicillium angulare</name>
    <dbReference type="NCBI Taxonomy" id="116970"/>
    <lineage>
        <taxon>Eukaryota</taxon>
        <taxon>Fungi</taxon>
        <taxon>Dikarya</taxon>
        <taxon>Ascomycota</taxon>
        <taxon>Pezizomycotina</taxon>
        <taxon>Eurotiomycetes</taxon>
        <taxon>Eurotiomycetidae</taxon>
        <taxon>Eurotiales</taxon>
        <taxon>Aspergillaceae</taxon>
        <taxon>Penicillium</taxon>
    </lineage>
</organism>
<dbReference type="PANTHER" id="PTHR10545:SF29">
    <property type="entry name" value="GH14572P-RELATED"/>
    <property type="match status" value="1"/>
</dbReference>
<keyword evidence="1" id="KW-0808">Transferase</keyword>
<dbReference type="InterPro" id="IPR051016">
    <property type="entry name" value="Diverse_Substrate_AcTransf"/>
</dbReference>
<evidence type="ECO:0000313" key="5">
    <source>
        <dbReference type="Proteomes" id="UP001149165"/>
    </source>
</evidence>
<dbReference type="OrthoDB" id="9975416at2759"/>
<dbReference type="GO" id="GO:0008080">
    <property type="term" value="F:N-acetyltransferase activity"/>
    <property type="evidence" value="ECO:0007669"/>
    <property type="project" value="UniProtKB-ARBA"/>
</dbReference>
<dbReference type="Pfam" id="PF00583">
    <property type="entry name" value="Acetyltransf_1"/>
    <property type="match status" value="1"/>
</dbReference>
<dbReference type="AlphaFoldDB" id="A0A9W9JZX7"/>
<dbReference type="InterPro" id="IPR000182">
    <property type="entry name" value="GNAT_dom"/>
</dbReference>
<dbReference type="PANTHER" id="PTHR10545">
    <property type="entry name" value="DIAMINE N-ACETYLTRANSFERASE"/>
    <property type="match status" value="1"/>
</dbReference>
<reference evidence="4" key="2">
    <citation type="journal article" date="2023" name="IMA Fungus">
        <title>Comparative genomic study of the Penicillium genus elucidates a diverse pangenome and 15 lateral gene transfer events.</title>
        <authorList>
            <person name="Petersen C."/>
            <person name="Sorensen T."/>
            <person name="Nielsen M.R."/>
            <person name="Sondergaard T.E."/>
            <person name="Sorensen J.L."/>
            <person name="Fitzpatrick D.A."/>
            <person name="Frisvad J.C."/>
            <person name="Nielsen K.L."/>
        </authorList>
    </citation>
    <scope>NUCLEOTIDE SEQUENCE</scope>
    <source>
        <strain evidence="4">IBT 30069</strain>
    </source>
</reference>
<dbReference type="CDD" id="cd04301">
    <property type="entry name" value="NAT_SF"/>
    <property type="match status" value="1"/>
</dbReference>
<accession>A0A9W9JZX7</accession>
<dbReference type="InterPro" id="IPR016181">
    <property type="entry name" value="Acyl_CoA_acyltransferase"/>
</dbReference>